<dbReference type="Pfam" id="PF03457">
    <property type="entry name" value="HA"/>
    <property type="match status" value="1"/>
</dbReference>
<evidence type="ECO:0000259" key="1">
    <source>
        <dbReference type="Pfam" id="PF03457"/>
    </source>
</evidence>
<dbReference type="AlphaFoldDB" id="A0A2V3DMK6"/>
<protein>
    <recommendedName>
        <fullName evidence="1">Helicase-associated domain-containing protein</fullName>
    </recommendedName>
</protein>
<dbReference type="Proteomes" id="UP000246303">
    <property type="component" value="Unassembled WGS sequence"/>
</dbReference>
<accession>A0A2V3DMK6</accession>
<organism evidence="2 3">
    <name type="scientific">Arthrobacter psychrochitiniphilus</name>
    <dbReference type="NCBI Taxonomy" id="291045"/>
    <lineage>
        <taxon>Bacteria</taxon>
        <taxon>Bacillati</taxon>
        <taxon>Actinomycetota</taxon>
        <taxon>Actinomycetes</taxon>
        <taxon>Micrococcales</taxon>
        <taxon>Micrococcaceae</taxon>
        <taxon>Arthrobacter</taxon>
    </lineage>
</organism>
<dbReference type="InterPro" id="IPR005114">
    <property type="entry name" value="Helicase_assoc"/>
</dbReference>
<evidence type="ECO:0000313" key="3">
    <source>
        <dbReference type="Proteomes" id="UP000246303"/>
    </source>
</evidence>
<feature type="domain" description="Helicase-associated" evidence="1">
    <location>
        <begin position="68"/>
        <end position="126"/>
    </location>
</feature>
<proteinExistence type="predicted"/>
<name>A0A2V3DMK6_9MICC</name>
<evidence type="ECO:0000313" key="2">
    <source>
        <dbReference type="EMBL" id="PXA63891.1"/>
    </source>
</evidence>
<reference evidence="2 3" key="1">
    <citation type="submission" date="2018-05" db="EMBL/GenBank/DDBJ databases">
        <title>Genetic diversity of glacier-inhabiting Cryobacterium bacteria in China and description of Cryobacterium mengkeensis sp. nov. and Arthrobacter glacialis sp. nov.</title>
        <authorList>
            <person name="Liu Q."/>
            <person name="Xin Y.-H."/>
        </authorList>
    </citation>
    <scope>NUCLEOTIDE SEQUENCE [LARGE SCALE GENOMIC DNA]</scope>
    <source>
        <strain evidence="2 3">GP3</strain>
    </source>
</reference>
<dbReference type="Gene3D" id="6.10.140.530">
    <property type="match status" value="2"/>
</dbReference>
<gene>
    <name evidence="2" type="ORF">CVS29_17965</name>
</gene>
<dbReference type="OrthoDB" id="4954837at2"/>
<keyword evidence="3" id="KW-1185">Reference proteome</keyword>
<comment type="caution">
    <text evidence="2">The sequence shown here is derived from an EMBL/GenBank/DDBJ whole genome shotgun (WGS) entry which is preliminary data.</text>
</comment>
<dbReference type="EMBL" id="QHLZ01000023">
    <property type="protein sequence ID" value="PXA63891.1"/>
    <property type="molecule type" value="Genomic_DNA"/>
</dbReference>
<sequence>MAGWEISRHPEWEMMYEAGLTVREIADRCHQNRNTVDRHLKIREYYLPGLRARHKTAFAARDPDSPSTTWRRRLKEAQDFLDAHGRLPHHDGDATEESLHAWISFQRRAHHHGALSTPKLVLLRSLPGWEASSREQRLDERWLSRLTQFKDYLTATDQLPRYKNYETEHEHTLGVWLHTQHQKRAEKTLQPWRYEALKATHPDWRSRT</sequence>
<dbReference type="RefSeq" id="WP_110107970.1">
    <property type="nucleotide sequence ID" value="NZ_JACBZZ010000001.1"/>
</dbReference>